<accession>A0A6J5R1A2</accession>
<evidence type="ECO:0000256" key="1">
    <source>
        <dbReference type="SAM" id="MobiDB-lite"/>
    </source>
</evidence>
<reference evidence="2" key="1">
    <citation type="submission" date="2020-05" db="EMBL/GenBank/DDBJ databases">
        <authorList>
            <person name="Chiriac C."/>
            <person name="Salcher M."/>
            <person name="Ghai R."/>
            <person name="Kavagutti S V."/>
        </authorList>
    </citation>
    <scope>NUCLEOTIDE SEQUENCE</scope>
</reference>
<feature type="region of interest" description="Disordered" evidence="1">
    <location>
        <begin position="1"/>
        <end position="31"/>
    </location>
</feature>
<feature type="compositionally biased region" description="Basic and acidic residues" evidence="1">
    <location>
        <begin position="10"/>
        <end position="29"/>
    </location>
</feature>
<gene>
    <name evidence="2" type="ORF">UFOVP1155_12</name>
</gene>
<sequence>MANTFDPEEFAARQQDKNTNEVALKEHKSAHPKVSTLPMLIERVILLEKLIVK</sequence>
<name>A0A6J5R1A2_9CAUD</name>
<protein>
    <submittedName>
        <fullName evidence="2">Uncharacterized protein</fullName>
    </submittedName>
</protein>
<evidence type="ECO:0000313" key="2">
    <source>
        <dbReference type="EMBL" id="CAB4187268.1"/>
    </source>
</evidence>
<organism evidence="2">
    <name type="scientific">uncultured Caudovirales phage</name>
    <dbReference type="NCBI Taxonomy" id="2100421"/>
    <lineage>
        <taxon>Viruses</taxon>
        <taxon>Duplodnaviria</taxon>
        <taxon>Heunggongvirae</taxon>
        <taxon>Uroviricota</taxon>
        <taxon>Caudoviricetes</taxon>
        <taxon>Peduoviridae</taxon>
        <taxon>Maltschvirus</taxon>
        <taxon>Maltschvirus maltsch</taxon>
    </lineage>
</organism>
<dbReference type="EMBL" id="LR797111">
    <property type="protein sequence ID" value="CAB4187268.1"/>
    <property type="molecule type" value="Genomic_DNA"/>
</dbReference>
<proteinExistence type="predicted"/>